<evidence type="ECO:0000313" key="2">
    <source>
        <dbReference type="EMBL" id="CAI9945511.1"/>
    </source>
</evidence>
<sequence>MHQSCYINEEAESLRLETRMKVILIKWNIINHKNYQNIYYFYLAIVKQLVYIYLFIAFRCIVGLLLLSESCYQGYSQVSHFILLLQVLNSQIKLNIQPVFAIYPLHVKINQLHSIIRQRQCSLVVQRRPSLHNSSYQIPVFTQVDFSNLQWEDQIQNLEAACNFFKRTLIASPQIIFYTQYLVTIYQSSPLAIQVRILPVLINVSDSLFDFCNFLSPEFLYLFSKQLCASVSAKTHLSQQFLHLGLQLINKCTSLGSDFSTLLETLLQSFISQIQLKITKDIKLCVPLLLKTLGMHKNVFFSNQIVHLAVSNQTGIEIGRVCNSRFVDVQNEADFDNQFHLVVVLEQIKEGININEQKINYLKEKMELSVTHQDTKAIVGQILGISLE</sequence>
<gene>
    <name evidence="3" type="ORF">HINF_LOCUS23220</name>
    <name evidence="2" type="ORF">HINF_LOCUS33156</name>
</gene>
<reference evidence="2" key="1">
    <citation type="submission" date="2023-06" db="EMBL/GenBank/DDBJ databases">
        <authorList>
            <person name="Kurt Z."/>
        </authorList>
    </citation>
    <scope>NUCLEOTIDE SEQUENCE</scope>
</reference>
<dbReference type="EMBL" id="CATOUU010000747">
    <property type="protein sequence ID" value="CAI9945511.1"/>
    <property type="molecule type" value="Genomic_DNA"/>
</dbReference>
<proteinExistence type="predicted"/>
<evidence type="ECO:0000256" key="1">
    <source>
        <dbReference type="SAM" id="Phobius"/>
    </source>
</evidence>
<name>A0AA86PTI3_9EUKA</name>
<comment type="caution">
    <text evidence="2">The sequence shown here is derived from an EMBL/GenBank/DDBJ whole genome shotgun (WGS) entry which is preliminary data.</text>
</comment>
<accession>A0AA86PTI3</accession>
<keyword evidence="1" id="KW-1133">Transmembrane helix</keyword>
<evidence type="ECO:0000313" key="3">
    <source>
        <dbReference type="EMBL" id="CAL6012269.1"/>
    </source>
</evidence>
<protein>
    <submittedName>
        <fullName evidence="3">Hypothetical_protein</fullName>
    </submittedName>
</protein>
<dbReference type="EMBL" id="CAXDID020000066">
    <property type="protein sequence ID" value="CAL6012269.1"/>
    <property type="molecule type" value="Genomic_DNA"/>
</dbReference>
<dbReference type="Proteomes" id="UP001642409">
    <property type="component" value="Unassembled WGS sequence"/>
</dbReference>
<dbReference type="AlphaFoldDB" id="A0AA86PTI3"/>
<keyword evidence="1" id="KW-0812">Transmembrane</keyword>
<organism evidence="2">
    <name type="scientific">Hexamita inflata</name>
    <dbReference type="NCBI Taxonomy" id="28002"/>
    <lineage>
        <taxon>Eukaryota</taxon>
        <taxon>Metamonada</taxon>
        <taxon>Diplomonadida</taxon>
        <taxon>Hexamitidae</taxon>
        <taxon>Hexamitinae</taxon>
        <taxon>Hexamita</taxon>
    </lineage>
</organism>
<keyword evidence="1" id="KW-0472">Membrane</keyword>
<feature type="transmembrane region" description="Helical" evidence="1">
    <location>
        <begin position="39"/>
        <end position="67"/>
    </location>
</feature>
<evidence type="ECO:0000313" key="4">
    <source>
        <dbReference type="Proteomes" id="UP001642409"/>
    </source>
</evidence>
<keyword evidence="4" id="KW-1185">Reference proteome</keyword>
<reference evidence="3 4" key="2">
    <citation type="submission" date="2024-07" db="EMBL/GenBank/DDBJ databases">
        <authorList>
            <person name="Akdeniz Z."/>
        </authorList>
    </citation>
    <scope>NUCLEOTIDE SEQUENCE [LARGE SCALE GENOMIC DNA]</scope>
</reference>